<evidence type="ECO:0000313" key="2">
    <source>
        <dbReference type="EMBL" id="CAF1166628.1"/>
    </source>
</evidence>
<keyword evidence="1" id="KW-1133">Transmembrane helix</keyword>
<name>A0A814TV00_9BILA</name>
<dbReference type="Proteomes" id="UP000663834">
    <property type="component" value="Unassembled WGS sequence"/>
</dbReference>
<evidence type="ECO:0000256" key="1">
    <source>
        <dbReference type="SAM" id="Phobius"/>
    </source>
</evidence>
<keyword evidence="1" id="KW-0812">Transmembrane</keyword>
<feature type="transmembrane region" description="Helical" evidence="1">
    <location>
        <begin position="15"/>
        <end position="38"/>
    </location>
</feature>
<feature type="transmembrane region" description="Helical" evidence="1">
    <location>
        <begin position="329"/>
        <end position="350"/>
    </location>
</feature>
<comment type="caution">
    <text evidence="2">The sequence shown here is derived from an EMBL/GenBank/DDBJ whole genome shotgun (WGS) entry which is preliminary data.</text>
</comment>
<evidence type="ECO:0000313" key="3">
    <source>
        <dbReference type="EMBL" id="CAF1341156.1"/>
    </source>
</evidence>
<reference evidence="2" key="1">
    <citation type="submission" date="2021-02" db="EMBL/GenBank/DDBJ databases">
        <authorList>
            <person name="Nowell W R."/>
        </authorList>
    </citation>
    <scope>NUCLEOTIDE SEQUENCE</scope>
</reference>
<feature type="transmembrane region" description="Helical" evidence="1">
    <location>
        <begin position="66"/>
        <end position="86"/>
    </location>
</feature>
<dbReference type="EMBL" id="CAJNOV010004223">
    <property type="protein sequence ID" value="CAF1166628.1"/>
    <property type="molecule type" value="Genomic_DNA"/>
</dbReference>
<dbReference type="EMBL" id="CAJNOW010002117">
    <property type="protein sequence ID" value="CAF1341156.1"/>
    <property type="molecule type" value="Genomic_DNA"/>
</dbReference>
<dbReference type="EMBL" id="CAJOBJ010092643">
    <property type="protein sequence ID" value="CAF4550176.1"/>
    <property type="molecule type" value="Genomic_DNA"/>
</dbReference>
<sequence>MFRIGSNRCVVISPLFWTLIVGSLAAGILIIMGISKFIMKDPRKQQARELRKNIFRHTDLFGEDELWVGGLASLATITLVCFAYVFSNHFIRQYPIEASSDSYFACDTTIRNAKFQTGLQSLAIPLTNTDQQMFDLLDNQALVLNVDFVNTFIRCDAISIEALIGLVRSTIRWLNCDNINSTLSLSVQLPYQHVSIQVIIADVKTIGALRIGLYGDKHENENYVLKELKFYRSFFKNESILARNLPVTLSLTNVINETLSIDGGESIFGGIFIPTSTTDYNSLFFTEDQFVRSTLTLTTLNIVTSETPYYVKNLQEPIAKSSEIVFQNLLFTTVCLELFGLIFLLFKLLLKPMHYYIQSKSSTYLETNINNKQHNTCSTYQDKISGNNDADINETAYF</sequence>
<organism evidence="2 5">
    <name type="scientific">Rotaria magnacalcarata</name>
    <dbReference type="NCBI Taxonomy" id="392030"/>
    <lineage>
        <taxon>Eukaryota</taxon>
        <taxon>Metazoa</taxon>
        <taxon>Spiralia</taxon>
        <taxon>Gnathifera</taxon>
        <taxon>Rotifera</taxon>
        <taxon>Eurotatoria</taxon>
        <taxon>Bdelloidea</taxon>
        <taxon>Philodinida</taxon>
        <taxon>Philodinidae</taxon>
        <taxon>Rotaria</taxon>
    </lineage>
</organism>
<evidence type="ECO:0000313" key="5">
    <source>
        <dbReference type="Proteomes" id="UP000663855"/>
    </source>
</evidence>
<gene>
    <name evidence="2" type="ORF">CJN711_LOCUS10288</name>
    <name evidence="4" type="ORF">GIL414_LOCUS36803</name>
    <name evidence="3" type="ORF">KQP761_LOCUS6745</name>
</gene>
<dbReference type="Proteomes" id="UP000663855">
    <property type="component" value="Unassembled WGS sequence"/>
</dbReference>
<accession>A0A814TV00</accession>
<dbReference type="AlphaFoldDB" id="A0A814TV00"/>
<keyword evidence="1" id="KW-0472">Membrane</keyword>
<protein>
    <submittedName>
        <fullName evidence="2">Uncharacterized protein</fullName>
    </submittedName>
</protein>
<proteinExistence type="predicted"/>
<dbReference type="Proteomes" id="UP000681720">
    <property type="component" value="Unassembled WGS sequence"/>
</dbReference>
<evidence type="ECO:0000313" key="4">
    <source>
        <dbReference type="EMBL" id="CAF4550176.1"/>
    </source>
</evidence>
<dbReference type="OrthoDB" id="10039508at2759"/>